<dbReference type="Pfam" id="PF08238">
    <property type="entry name" value="Sel1"/>
    <property type="match status" value="3"/>
</dbReference>
<reference evidence="1" key="2">
    <citation type="submission" date="2025-09" db="UniProtKB">
        <authorList>
            <consortium name="Ensembl"/>
        </authorList>
    </citation>
    <scope>IDENTIFICATION</scope>
</reference>
<keyword evidence="2" id="KW-1185">Reference proteome</keyword>
<dbReference type="GO" id="GO:0005739">
    <property type="term" value="C:mitochondrion"/>
    <property type="evidence" value="ECO:0007669"/>
    <property type="project" value="TreeGrafter"/>
</dbReference>
<evidence type="ECO:0008006" key="3">
    <source>
        <dbReference type="Google" id="ProtNLM"/>
    </source>
</evidence>
<dbReference type="GO" id="GO:0008625">
    <property type="term" value="P:extrinsic apoptotic signaling pathway via death domain receptors"/>
    <property type="evidence" value="ECO:0007669"/>
    <property type="project" value="TreeGrafter"/>
</dbReference>
<dbReference type="InterPro" id="IPR011990">
    <property type="entry name" value="TPR-like_helical_dom_sf"/>
</dbReference>
<reference evidence="1" key="1">
    <citation type="submission" date="2025-08" db="UniProtKB">
        <authorList>
            <consortium name="Ensembl"/>
        </authorList>
    </citation>
    <scope>IDENTIFICATION</scope>
</reference>
<evidence type="ECO:0000313" key="1">
    <source>
        <dbReference type="Ensembl" id="ENSCPRP00005021763.1"/>
    </source>
</evidence>
<dbReference type="AlphaFoldDB" id="A0A7M4FC36"/>
<evidence type="ECO:0000313" key="2">
    <source>
        <dbReference type="Proteomes" id="UP000594220"/>
    </source>
</evidence>
<name>A0A7M4FC36_CROPO</name>
<protein>
    <recommendedName>
        <fullName evidence="3">DAP3 binding cell death enhancer 1</fullName>
    </recommendedName>
</protein>
<dbReference type="SMART" id="SM00671">
    <property type="entry name" value="SEL1"/>
    <property type="match status" value="3"/>
</dbReference>
<sequence>YVAGPGLLPHESPLSQASLHPYIASLQWGLRCSSGSLCHPHTLEGTPQAPVLPAPGRAGAPRSATHHRGLNLAPRLPSPTDCLAGAGGRKCACAYIQLSPQPKVYQKRLRDPPDIAVWCTYLLGVIRMFLWFQAALYYCHAARSGHLKAQYRYARCLLHYGSKAEKADLQKARTLLEQAAAAGLMEAQAYLGVLYMKGMFPAKQKALKYLWLAAKNGDSQSRYHVGVCYEEGLGVQKNLAEAVNNYQQSAAAGNWLAWERVQALEQQCKHPQNSAFSSELLCRSVGCGLVCSQSVAHLSPSVHLTAGTRAVPGLRDCLLFLLLPRSSV</sequence>
<dbReference type="Ensembl" id="ENSCPRT00005025418.1">
    <property type="protein sequence ID" value="ENSCPRP00005021763.1"/>
    <property type="gene ID" value="ENSCPRG00005015124.1"/>
</dbReference>
<dbReference type="InterPro" id="IPR006597">
    <property type="entry name" value="Sel1-like"/>
</dbReference>
<dbReference type="GeneTree" id="ENSGT00390000002137"/>
<dbReference type="InterPro" id="IPR052748">
    <property type="entry name" value="ISR_Activator"/>
</dbReference>
<dbReference type="SUPFAM" id="SSF81901">
    <property type="entry name" value="HCP-like"/>
    <property type="match status" value="1"/>
</dbReference>
<dbReference type="PANTHER" id="PTHR45011:SF1">
    <property type="entry name" value="DAP3-BINDING CELL DEATH ENHANCER 1"/>
    <property type="match status" value="1"/>
</dbReference>
<dbReference type="Gene3D" id="1.25.40.10">
    <property type="entry name" value="Tetratricopeptide repeat domain"/>
    <property type="match status" value="1"/>
</dbReference>
<dbReference type="Proteomes" id="UP000594220">
    <property type="component" value="Unplaced"/>
</dbReference>
<organism evidence="1 2">
    <name type="scientific">Crocodylus porosus</name>
    <name type="common">Saltwater crocodile</name>
    <name type="synonym">Estuarine crocodile</name>
    <dbReference type="NCBI Taxonomy" id="8502"/>
    <lineage>
        <taxon>Eukaryota</taxon>
        <taxon>Metazoa</taxon>
        <taxon>Chordata</taxon>
        <taxon>Craniata</taxon>
        <taxon>Vertebrata</taxon>
        <taxon>Euteleostomi</taxon>
        <taxon>Archelosauria</taxon>
        <taxon>Archosauria</taxon>
        <taxon>Crocodylia</taxon>
        <taxon>Longirostres</taxon>
        <taxon>Crocodylidae</taxon>
        <taxon>Crocodylus</taxon>
    </lineage>
</organism>
<proteinExistence type="predicted"/>
<accession>A0A7M4FC36</accession>
<dbReference type="PANTHER" id="PTHR45011">
    <property type="entry name" value="DAP3-BINDING CELL DEATH ENHANCER 1"/>
    <property type="match status" value="1"/>
</dbReference>